<feature type="compositionally biased region" description="Polar residues" evidence="1">
    <location>
        <begin position="93"/>
        <end position="103"/>
    </location>
</feature>
<gene>
    <name evidence="2" type="ORF">BGZ99_000944</name>
</gene>
<feature type="compositionally biased region" description="Basic and acidic residues" evidence="1">
    <location>
        <begin position="109"/>
        <end position="120"/>
    </location>
</feature>
<feature type="compositionally biased region" description="Acidic residues" evidence="1">
    <location>
        <begin position="57"/>
        <end position="81"/>
    </location>
</feature>
<feature type="region of interest" description="Disordered" evidence="1">
    <location>
        <begin position="40"/>
        <end position="120"/>
    </location>
</feature>
<proteinExistence type="predicted"/>
<reference evidence="2" key="1">
    <citation type="journal article" date="2020" name="Fungal Divers.">
        <title>Resolving the Mortierellaceae phylogeny through synthesis of multi-gene phylogenetics and phylogenomics.</title>
        <authorList>
            <person name="Vandepol N."/>
            <person name="Liber J."/>
            <person name="Desiro A."/>
            <person name="Na H."/>
            <person name="Kennedy M."/>
            <person name="Barry K."/>
            <person name="Grigoriev I.V."/>
            <person name="Miller A.N."/>
            <person name="O'Donnell K."/>
            <person name="Stajich J.E."/>
            <person name="Bonito G."/>
        </authorList>
    </citation>
    <scope>NUCLEOTIDE SEQUENCE</scope>
    <source>
        <strain evidence="2">REB-010B</strain>
    </source>
</reference>
<protein>
    <submittedName>
        <fullName evidence="2">Uncharacterized protein</fullName>
    </submittedName>
</protein>
<evidence type="ECO:0000313" key="3">
    <source>
        <dbReference type="Proteomes" id="UP000738325"/>
    </source>
</evidence>
<dbReference type="AlphaFoldDB" id="A0A9P6UL26"/>
<evidence type="ECO:0000313" key="2">
    <source>
        <dbReference type="EMBL" id="KAG0309241.1"/>
    </source>
</evidence>
<evidence type="ECO:0000256" key="1">
    <source>
        <dbReference type="SAM" id="MobiDB-lite"/>
    </source>
</evidence>
<accession>A0A9P6UL26</accession>
<dbReference type="Proteomes" id="UP000738325">
    <property type="component" value="Unassembled WGS sequence"/>
</dbReference>
<sequence>MVSAPFTFVHMDVQGGMIKEDMDLDGDSEVKGLYTLTQFIRDNEANSSGPGGSDGTISDEFDGEGDDGQDEGWEDDEEIDSQGDHSTHGDAPGTTTTKSQGKSQGPYMSHDDARVAELIN</sequence>
<dbReference type="EMBL" id="JAAAIP010001211">
    <property type="protein sequence ID" value="KAG0309241.1"/>
    <property type="molecule type" value="Genomic_DNA"/>
</dbReference>
<keyword evidence="3" id="KW-1185">Reference proteome</keyword>
<comment type="caution">
    <text evidence="2">The sequence shown here is derived from an EMBL/GenBank/DDBJ whole genome shotgun (WGS) entry which is preliminary data.</text>
</comment>
<organism evidence="2 3">
    <name type="scientific">Dissophora globulifera</name>
    <dbReference type="NCBI Taxonomy" id="979702"/>
    <lineage>
        <taxon>Eukaryota</taxon>
        <taxon>Fungi</taxon>
        <taxon>Fungi incertae sedis</taxon>
        <taxon>Mucoromycota</taxon>
        <taxon>Mortierellomycotina</taxon>
        <taxon>Mortierellomycetes</taxon>
        <taxon>Mortierellales</taxon>
        <taxon>Mortierellaceae</taxon>
        <taxon>Dissophora</taxon>
    </lineage>
</organism>
<name>A0A9P6UL26_9FUNG</name>